<dbReference type="AlphaFoldDB" id="A0A8X7R4L6"/>
<proteinExistence type="predicted"/>
<name>A0A8X7R4L6_BRACI</name>
<protein>
    <submittedName>
        <fullName evidence="2">Uncharacterized protein</fullName>
    </submittedName>
</protein>
<sequence length="90" mass="9912">MAAAWRCTHDTGSLDRTPMAAAVEELAVLGPVTSWRWRRSPSGLKTWLYLGRTLERTCNAGRRSRSGSQTNSKLHSGLSKRPDEVAVVMA</sequence>
<evidence type="ECO:0000313" key="3">
    <source>
        <dbReference type="Proteomes" id="UP000886595"/>
    </source>
</evidence>
<evidence type="ECO:0000313" key="2">
    <source>
        <dbReference type="EMBL" id="KAG2281158.1"/>
    </source>
</evidence>
<organism evidence="2 3">
    <name type="scientific">Brassica carinata</name>
    <name type="common">Ethiopian mustard</name>
    <name type="synonym">Abyssinian cabbage</name>
    <dbReference type="NCBI Taxonomy" id="52824"/>
    <lineage>
        <taxon>Eukaryota</taxon>
        <taxon>Viridiplantae</taxon>
        <taxon>Streptophyta</taxon>
        <taxon>Embryophyta</taxon>
        <taxon>Tracheophyta</taxon>
        <taxon>Spermatophyta</taxon>
        <taxon>Magnoliopsida</taxon>
        <taxon>eudicotyledons</taxon>
        <taxon>Gunneridae</taxon>
        <taxon>Pentapetalae</taxon>
        <taxon>rosids</taxon>
        <taxon>malvids</taxon>
        <taxon>Brassicales</taxon>
        <taxon>Brassicaceae</taxon>
        <taxon>Brassiceae</taxon>
        <taxon>Brassica</taxon>
    </lineage>
</organism>
<keyword evidence="3" id="KW-1185">Reference proteome</keyword>
<dbReference type="Proteomes" id="UP000886595">
    <property type="component" value="Unassembled WGS sequence"/>
</dbReference>
<comment type="caution">
    <text evidence="2">The sequence shown here is derived from an EMBL/GenBank/DDBJ whole genome shotgun (WGS) entry which is preliminary data.</text>
</comment>
<gene>
    <name evidence="2" type="ORF">Bca52824_052378</name>
</gene>
<accession>A0A8X7R4L6</accession>
<evidence type="ECO:0000256" key="1">
    <source>
        <dbReference type="SAM" id="MobiDB-lite"/>
    </source>
</evidence>
<dbReference type="EMBL" id="JAAMPC010000011">
    <property type="protein sequence ID" value="KAG2281158.1"/>
    <property type="molecule type" value="Genomic_DNA"/>
</dbReference>
<reference evidence="2 3" key="1">
    <citation type="submission" date="2020-02" db="EMBL/GenBank/DDBJ databases">
        <authorList>
            <person name="Ma Q."/>
            <person name="Huang Y."/>
            <person name="Song X."/>
            <person name="Pei D."/>
        </authorList>
    </citation>
    <scope>NUCLEOTIDE SEQUENCE [LARGE SCALE GENOMIC DNA]</scope>
    <source>
        <strain evidence="2">Sxm20200214</strain>
        <tissue evidence="2">Leaf</tissue>
    </source>
</reference>
<feature type="region of interest" description="Disordered" evidence="1">
    <location>
        <begin position="60"/>
        <end position="90"/>
    </location>
</feature>